<keyword evidence="2" id="KW-0378">Hydrolase</keyword>
<dbReference type="InterPro" id="IPR022496">
    <property type="entry name" value="T6A_TsaB"/>
</dbReference>
<organism evidence="2 3">
    <name type="scientific">Evansella cellulosilytica (strain ATCC 21833 / DSM 2522 / FERM P-1141 / JCM 9156 / N-4)</name>
    <name type="common">Bacillus cellulosilyticus</name>
    <dbReference type="NCBI Taxonomy" id="649639"/>
    <lineage>
        <taxon>Bacteria</taxon>
        <taxon>Bacillati</taxon>
        <taxon>Bacillota</taxon>
        <taxon>Bacilli</taxon>
        <taxon>Bacillales</taxon>
        <taxon>Bacillaceae</taxon>
        <taxon>Evansella</taxon>
    </lineage>
</organism>
<name>E6TVT5_EVAC2</name>
<accession>E6TVT5</accession>
<evidence type="ECO:0000313" key="2">
    <source>
        <dbReference type="EMBL" id="ADU28644.1"/>
    </source>
</evidence>
<dbReference type="GO" id="GO:0002949">
    <property type="term" value="P:tRNA threonylcarbamoyladenosine modification"/>
    <property type="evidence" value="ECO:0007669"/>
    <property type="project" value="InterPro"/>
</dbReference>
<evidence type="ECO:0000259" key="1">
    <source>
        <dbReference type="Pfam" id="PF00814"/>
    </source>
</evidence>
<dbReference type="GO" id="GO:0005829">
    <property type="term" value="C:cytosol"/>
    <property type="evidence" value="ECO:0007669"/>
    <property type="project" value="TreeGrafter"/>
</dbReference>
<dbReference type="CDD" id="cd24032">
    <property type="entry name" value="ASKHA_NBD_TsaB"/>
    <property type="match status" value="1"/>
</dbReference>
<dbReference type="STRING" id="649639.Bcell_0358"/>
<sequence length="234" mass="25902">MNGLAIDTSTYVMGVAVMKDGELAGEFMTNMKKNHSLRLMPAIRKLLEEVDLTPEQLNRIVVAEGPGSYTGVRIGVTTAKTLAWSLNIPVVGVSSLEIIAQHGRYTEGVISPFIDARRGQVYTGLYQSKNGIVKRVRDDQIIQHEDWLQSLREEGENVFFASPDMDKHVEGIKRILGEAAMIGGVTEMAPRPGELIKLGMEKEVDVSTHEFSPNYIRMAEAETKWLAAKKEGQS</sequence>
<dbReference type="Pfam" id="PF00814">
    <property type="entry name" value="TsaD"/>
    <property type="match status" value="1"/>
</dbReference>
<reference evidence="2" key="1">
    <citation type="submission" date="2010-12" db="EMBL/GenBank/DDBJ databases">
        <title>Complete sequence of Bacillus cellulosilyticus DSM 2522.</title>
        <authorList>
            <consortium name="US DOE Joint Genome Institute"/>
            <person name="Lucas S."/>
            <person name="Copeland A."/>
            <person name="Lapidus A."/>
            <person name="Cheng J.-F."/>
            <person name="Bruce D."/>
            <person name="Goodwin L."/>
            <person name="Pitluck S."/>
            <person name="Chertkov O."/>
            <person name="Detter J.C."/>
            <person name="Han C."/>
            <person name="Tapia R."/>
            <person name="Land M."/>
            <person name="Hauser L."/>
            <person name="Jeffries C."/>
            <person name="Kyrpides N."/>
            <person name="Ivanova N."/>
            <person name="Mikhailova N."/>
            <person name="Brumm P."/>
            <person name="Mead D."/>
            <person name="Woyke T."/>
        </authorList>
    </citation>
    <scope>NUCLEOTIDE SEQUENCE [LARGE SCALE GENOMIC DNA]</scope>
    <source>
        <strain evidence="2">DSM 2522</strain>
    </source>
</reference>
<dbReference type="OrthoDB" id="9784166at2"/>
<keyword evidence="3" id="KW-1185">Reference proteome</keyword>
<dbReference type="GO" id="GO:0006508">
    <property type="term" value="P:proteolysis"/>
    <property type="evidence" value="ECO:0007669"/>
    <property type="project" value="UniProtKB-KW"/>
</dbReference>
<dbReference type="AlphaFoldDB" id="E6TVT5"/>
<dbReference type="HOGENOM" id="CLU_064886_0_1_9"/>
<dbReference type="InterPro" id="IPR000905">
    <property type="entry name" value="Gcp-like_dom"/>
</dbReference>
<dbReference type="Gene3D" id="3.30.420.40">
    <property type="match status" value="2"/>
</dbReference>
<dbReference type="PANTHER" id="PTHR11735:SF11">
    <property type="entry name" value="TRNA THREONYLCARBAMOYLADENOSINE BIOSYNTHESIS PROTEIN TSAB"/>
    <property type="match status" value="1"/>
</dbReference>
<proteinExistence type="predicted"/>
<dbReference type="GO" id="GO:0008233">
    <property type="term" value="F:peptidase activity"/>
    <property type="evidence" value="ECO:0007669"/>
    <property type="project" value="UniProtKB-KW"/>
</dbReference>
<keyword evidence="2" id="KW-0645">Protease</keyword>
<evidence type="ECO:0000313" key="3">
    <source>
        <dbReference type="Proteomes" id="UP000001401"/>
    </source>
</evidence>
<protein>
    <submittedName>
        <fullName evidence="2">Peptidase M22 glycoprotease</fullName>
    </submittedName>
</protein>
<dbReference type="SUPFAM" id="SSF53067">
    <property type="entry name" value="Actin-like ATPase domain"/>
    <property type="match status" value="2"/>
</dbReference>
<dbReference type="InterPro" id="IPR043129">
    <property type="entry name" value="ATPase_NBD"/>
</dbReference>
<dbReference type="NCBIfam" id="TIGR03725">
    <property type="entry name" value="T6A_YeaZ"/>
    <property type="match status" value="1"/>
</dbReference>
<dbReference type="RefSeq" id="WP_013486985.1">
    <property type="nucleotide sequence ID" value="NC_014829.1"/>
</dbReference>
<gene>
    <name evidence="2" type="ordered locus">Bcell_0358</name>
</gene>
<feature type="domain" description="Gcp-like" evidence="1">
    <location>
        <begin position="32"/>
        <end position="155"/>
    </location>
</feature>
<dbReference type="KEGG" id="bco:Bcell_0358"/>
<dbReference type="eggNOG" id="COG1214">
    <property type="taxonomic scope" value="Bacteria"/>
</dbReference>
<dbReference type="Proteomes" id="UP000001401">
    <property type="component" value="Chromosome"/>
</dbReference>
<dbReference type="EMBL" id="CP002394">
    <property type="protein sequence ID" value="ADU28644.1"/>
    <property type="molecule type" value="Genomic_DNA"/>
</dbReference>
<dbReference type="PANTHER" id="PTHR11735">
    <property type="entry name" value="TRNA N6-ADENOSINE THREONYLCARBAMOYLTRANSFERASE"/>
    <property type="match status" value="1"/>
</dbReference>